<sequence>MLDGSPKSLLSSIVDSLADFMLGNQVPFKKIETIEWLLCQAEPSIIVATGFVTVPATHKVSSMVGPTTSSST</sequence>
<dbReference type="EMBL" id="BPVZ01000023">
    <property type="protein sequence ID" value="GKV05217.1"/>
    <property type="molecule type" value="Genomic_DNA"/>
</dbReference>
<evidence type="ECO:0000313" key="1">
    <source>
        <dbReference type="EMBL" id="GKV05217.1"/>
    </source>
</evidence>
<evidence type="ECO:0000313" key="2">
    <source>
        <dbReference type="Proteomes" id="UP001054252"/>
    </source>
</evidence>
<dbReference type="AlphaFoldDB" id="A0AAV5J2Q7"/>
<comment type="caution">
    <text evidence="1">The sequence shown here is derived from an EMBL/GenBank/DDBJ whole genome shotgun (WGS) entry which is preliminary data.</text>
</comment>
<reference evidence="1 2" key="1">
    <citation type="journal article" date="2021" name="Commun. Biol.">
        <title>The genome of Shorea leprosula (Dipterocarpaceae) highlights the ecological relevance of drought in aseasonal tropical rainforests.</title>
        <authorList>
            <person name="Ng K.K.S."/>
            <person name="Kobayashi M.J."/>
            <person name="Fawcett J.A."/>
            <person name="Hatakeyama M."/>
            <person name="Paape T."/>
            <person name="Ng C.H."/>
            <person name="Ang C.C."/>
            <person name="Tnah L.H."/>
            <person name="Lee C.T."/>
            <person name="Nishiyama T."/>
            <person name="Sese J."/>
            <person name="O'Brien M.J."/>
            <person name="Copetti D."/>
            <person name="Mohd Noor M.I."/>
            <person name="Ong R.C."/>
            <person name="Putra M."/>
            <person name="Sireger I.Z."/>
            <person name="Indrioko S."/>
            <person name="Kosugi Y."/>
            <person name="Izuno A."/>
            <person name="Isagi Y."/>
            <person name="Lee S.L."/>
            <person name="Shimizu K.K."/>
        </authorList>
    </citation>
    <scope>NUCLEOTIDE SEQUENCE [LARGE SCALE GENOMIC DNA]</scope>
    <source>
        <strain evidence="1">214</strain>
    </source>
</reference>
<dbReference type="Proteomes" id="UP001054252">
    <property type="component" value="Unassembled WGS sequence"/>
</dbReference>
<name>A0AAV5J2Q7_9ROSI</name>
<proteinExistence type="predicted"/>
<gene>
    <name evidence="1" type="ORF">SLEP1_g17251</name>
</gene>
<accession>A0AAV5J2Q7</accession>
<organism evidence="1 2">
    <name type="scientific">Rubroshorea leprosula</name>
    <dbReference type="NCBI Taxonomy" id="152421"/>
    <lineage>
        <taxon>Eukaryota</taxon>
        <taxon>Viridiplantae</taxon>
        <taxon>Streptophyta</taxon>
        <taxon>Embryophyta</taxon>
        <taxon>Tracheophyta</taxon>
        <taxon>Spermatophyta</taxon>
        <taxon>Magnoliopsida</taxon>
        <taxon>eudicotyledons</taxon>
        <taxon>Gunneridae</taxon>
        <taxon>Pentapetalae</taxon>
        <taxon>rosids</taxon>
        <taxon>malvids</taxon>
        <taxon>Malvales</taxon>
        <taxon>Dipterocarpaceae</taxon>
        <taxon>Rubroshorea</taxon>
    </lineage>
</organism>
<protein>
    <submittedName>
        <fullName evidence="1">Uncharacterized protein</fullName>
    </submittedName>
</protein>
<keyword evidence="2" id="KW-1185">Reference proteome</keyword>